<dbReference type="InterPro" id="IPR011659">
    <property type="entry name" value="WD40"/>
</dbReference>
<dbReference type="InterPro" id="IPR050330">
    <property type="entry name" value="Bact_OuterMem_StrucFunc"/>
</dbReference>
<evidence type="ECO:0000259" key="6">
    <source>
        <dbReference type="PROSITE" id="PS51123"/>
    </source>
</evidence>
<dbReference type="SUPFAM" id="SSF82171">
    <property type="entry name" value="DPP6 N-terminal domain-like"/>
    <property type="match status" value="1"/>
</dbReference>
<comment type="caution">
    <text evidence="7">The sequence shown here is derived from an EMBL/GenBank/DDBJ whole genome shotgun (WGS) entry which is preliminary data.</text>
</comment>
<dbReference type="OrthoDB" id="9809364at2"/>
<sequence>MNPVFILSLFCLFVFPIFKTFGQDKNYINQGSSLLYQNRYDEALVAFKNALEEDSLEVTALYGMAYILYNKEQSLKKAQSRKMLLKDLTGLYDTLEVAYDFSLKAQKEYEKLSDGKKMAVRQRVAISEDEITQYLPVRINNEAFKLLNGAPYRKDTYQLYASKLYNRTLHADTLGVLRESLFDLCTRFLDEFPNEGFNKKIGQLRKDLLREYTQVQSLRQYGDRSGKMYEKHCLQVLELFSDQEIKHIFPEFYASEFDIGVRSTAHNTNYKKLESLADKYNTTILDLLCQLNIHYGGCGENNQKLYHDFITTMAPLDIAYIALQRKARPFIHSRDYENAVAVFNQYKSLFPNKKEMIAKVIDLLNEHDGGRHLVNLGSKVNSPNNDYEPVISLDGSTLYFARKTGESGENVYMSTKDIHGNWTEAIPLPPSINTSSHEIPQGINAMNDTLLLYGNYSRLKRFAYVNSIESRLGKGDFYYSSKNKEGKWESINVFPYPVNTKHYEAGLSITADGQALLFASDRPSGAYDYNPNYPDKKLYYHGSGEFNTDLYVSVKDGKEWGEPINLGKVINTPFAEKNPYLHPDMETLYFSSDGHYGLGGYDIYMSKRLNKDSWTEWSEPVNIGKVINSPYDDTFYISPTGKTALLVSNKESENYGKSDIYEAELPEEVRPEPILIVPGKVTDNIGQPIQTEIVITDKETHEEVATAKSSSKDGSFILFLSPEKEYLVYPKKTDFFGSGVLLEINQDMGARIHKKEELKMVNTSDTGIGEQTFVLKTLYFDNNSATIRPKSFFDLDRLFGVLEASPKMKISIEGHTDSNADIDFNLDLSERRAEAVKNYLVNKGCESDRLFTKGFGEEIPIAENESSEGRQLNRRVEFRIIE</sequence>
<dbReference type="SUPFAM" id="SSF48452">
    <property type="entry name" value="TPR-like"/>
    <property type="match status" value="1"/>
</dbReference>
<dbReference type="Gene3D" id="1.25.40.10">
    <property type="entry name" value="Tetratricopeptide repeat domain"/>
    <property type="match status" value="1"/>
</dbReference>
<dbReference type="Pfam" id="PF07676">
    <property type="entry name" value="PD40"/>
    <property type="match status" value="4"/>
</dbReference>
<dbReference type="PRINTS" id="PR01021">
    <property type="entry name" value="OMPADOMAIN"/>
</dbReference>
<protein>
    <submittedName>
        <fullName evidence="7">WD40 repeat protein</fullName>
    </submittedName>
</protein>
<dbReference type="InterPro" id="IPR011990">
    <property type="entry name" value="TPR-like_helical_dom_sf"/>
</dbReference>
<keyword evidence="4" id="KW-0802">TPR repeat</keyword>
<feature type="repeat" description="TPR" evidence="4">
    <location>
        <begin position="24"/>
        <end position="57"/>
    </location>
</feature>
<evidence type="ECO:0000256" key="4">
    <source>
        <dbReference type="PROSITE-ProRule" id="PRU00339"/>
    </source>
</evidence>
<proteinExistence type="predicted"/>
<organism evidence="7 8">
    <name type="scientific">Sediminitomix flava</name>
    <dbReference type="NCBI Taxonomy" id="379075"/>
    <lineage>
        <taxon>Bacteria</taxon>
        <taxon>Pseudomonadati</taxon>
        <taxon>Bacteroidota</taxon>
        <taxon>Cytophagia</taxon>
        <taxon>Cytophagales</taxon>
        <taxon>Flammeovirgaceae</taxon>
        <taxon>Sediminitomix</taxon>
    </lineage>
</organism>
<comment type="subcellular location">
    <subcellularLocation>
        <location evidence="1">Cell outer membrane</location>
    </subcellularLocation>
</comment>
<dbReference type="GO" id="GO:0009279">
    <property type="term" value="C:cell outer membrane"/>
    <property type="evidence" value="ECO:0007669"/>
    <property type="project" value="UniProtKB-SubCell"/>
</dbReference>
<evidence type="ECO:0000313" key="7">
    <source>
        <dbReference type="EMBL" id="PWJ39217.1"/>
    </source>
</evidence>
<reference evidence="7 8" key="1">
    <citation type="submission" date="2018-03" db="EMBL/GenBank/DDBJ databases">
        <title>Genomic Encyclopedia of Archaeal and Bacterial Type Strains, Phase II (KMG-II): from individual species to whole genera.</title>
        <authorList>
            <person name="Goeker M."/>
        </authorList>
    </citation>
    <scope>NUCLEOTIDE SEQUENCE [LARGE SCALE GENOMIC DNA]</scope>
    <source>
        <strain evidence="7 8">DSM 28229</strain>
    </source>
</reference>
<dbReference type="PROSITE" id="PS51123">
    <property type="entry name" value="OMPA_2"/>
    <property type="match status" value="1"/>
</dbReference>
<keyword evidence="3" id="KW-0998">Cell outer membrane</keyword>
<dbReference type="CDD" id="cd07185">
    <property type="entry name" value="OmpA_C-like"/>
    <property type="match status" value="1"/>
</dbReference>
<evidence type="ECO:0000256" key="1">
    <source>
        <dbReference type="ARBA" id="ARBA00004442"/>
    </source>
</evidence>
<evidence type="ECO:0000256" key="5">
    <source>
        <dbReference type="PROSITE-ProRule" id="PRU00473"/>
    </source>
</evidence>
<dbReference type="RefSeq" id="WP_109621046.1">
    <property type="nucleotide sequence ID" value="NZ_QGDO01000006.1"/>
</dbReference>
<feature type="domain" description="OmpA-like" evidence="6">
    <location>
        <begin position="767"/>
        <end position="882"/>
    </location>
</feature>
<dbReference type="Gene3D" id="3.30.1330.60">
    <property type="entry name" value="OmpA-like domain"/>
    <property type="match status" value="1"/>
</dbReference>
<accession>A0A315Z5T6</accession>
<dbReference type="InterPro" id="IPR006664">
    <property type="entry name" value="OMP_bac"/>
</dbReference>
<name>A0A315Z5T6_SEDFL</name>
<dbReference type="InterPro" id="IPR019734">
    <property type="entry name" value="TPR_rpt"/>
</dbReference>
<dbReference type="AlphaFoldDB" id="A0A315Z5T6"/>
<dbReference type="EMBL" id="QGDO01000006">
    <property type="protein sequence ID" value="PWJ39217.1"/>
    <property type="molecule type" value="Genomic_DNA"/>
</dbReference>
<evidence type="ECO:0000313" key="8">
    <source>
        <dbReference type="Proteomes" id="UP000245535"/>
    </source>
</evidence>
<dbReference type="PANTHER" id="PTHR30329">
    <property type="entry name" value="STATOR ELEMENT OF FLAGELLAR MOTOR COMPLEX"/>
    <property type="match status" value="1"/>
</dbReference>
<evidence type="ECO:0000256" key="3">
    <source>
        <dbReference type="ARBA" id="ARBA00023237"/>
    </source>
</evidence>
<dbReference type="InterPro" id="IPR036737">
    <property type="entry name" value="OmpA-like_sf"/>
</dbReference>
<evidence type="ECO:0000256" key="2">
    <source>
        <dbReference type="ARBA" id="ARBA00023136"/>
    </source>
</evidence>
<dbReference type="PANTHER" id="PTHR30329:SF21">
    <property type="entry name" value="LIPOPROTEIN YIAD-RELATED"/>
    <property type="match status" value="1"/>
</dbReference>
<dbReference type="SUPFAM" id="SSF103088">
    <property type="entry name" value="OmpA-like"/>
    <property type="match status" value="1"/>
</dbReference>
<dbReference type="Pfam" id="PF00691">
    <property type="entry name" value="OmpA"/>
    <property type="match status" value="1"/>
</dbReference>
<dbReference type="Proteomes" id="UP000245535">
    <property type="component" value="Unassembled WGS sequence"/>
</dbReference>
<gene>
    <name evidence="7" type="ORF">BC781_106118</name>
</gene>
<dbReference type="InterPro" id="IPR006665">
    <property type="entry name" value="OmpA-like"/>
</dbReference>
<keyword evidence="2 5" id="KW-0472">Membrane</keyword>
<dbReference type="PROSITE" id="PS50005">
    <property type="entry name" value="TPR"/>
    <property type="match status" value="1"/>
</dbReference>
<keyword evidence="8" id="KW-1185">Reference proteome</keyword>